<dbReference type="OrthoDB" id="9813771at2"/>
<comment type="similarity">
    <text evidence="1">Belongs to the IMPACT family.</text>
</comment>
<dbReference type="InterPro" id="IPR015796">
    <property type="entry name" value="Impact_YigZ-like"/>
</dbReference>
<dbReference type="Gene3D" id="3.30.70.240">
    <property type="match status" value="1"/>
</dbReference>
<dbReference type="PROSITE" id="PS00910">
    <property type="entry name" value="UPF0029"/>
    <property type="match status" value="1"/>
</dbReference>
<dbReference type="RefSeq" id="WP_040388218.1">
    <property type="nucleotide sequence ID" value="NZ_CP048103.1"/>
</dbReference>
<dbReference type="Pfam" id="PF09186">
    <property type="entry name" value="DUF1949"/>
    <property type="match status" value="1"/>
</dbReference>
<name>A0A1N7JQS2_9BACL</name>
<evidence type="ECO:0000259" key="3">
    <source>
        <dbReference type="Pfam" id="PF09186"/>
    </source>
</evidence>
<reference evidence="5" key="1">
    <citation type="submission" date="2017-01" db="EMBL/GenBank/DDBJ databases">
        <authorList>
            <person name="Varghese N."/>
            <person name="Submissions S."/>
        </authorList>
    </citation>
    <scope>NUCLEOTIDE SEQUENCE [LARGE SCALE GENOMIC DNA]</scope>
    <source>
        <strain evidence="5">DSM 45196</strain>
    </source>
</reference>
<dbReference type="Proteomes" id="UP000186795">
    <property type="component" value="Unassembled WGS sequence"/>
</dbReference>
<dbReference type="EMBL" id="FTOD01000002">
    <property type="protein sequence ID" value="SIS51584.1"/>
    <property type="molecule type" value="Genomic_DNA"/>
</dbReference>
<dbReference type="InterPro" id="IPR015269">
    <property type="entry name" value="UPF0029_Impact_C"/>
</dbReference>
<evidence type="ECO:0000313" key="5">
    <source>
        <dbReference type="Proteomes" id="UP000186795"/>
    </source>
</evidence>
<dbReference type="GO" id="GO:0005737">
    <property type="term" value="C:cytoplasm"/>
    <property type="evidence" value="ECO:0007669"/>
    <property type="project" value="TreeGrafter"/>
</dbReference>
<keyword evidence="5" id="KW-1185">Reference proteome</keyword>
<dbReference type="SUPFAM" id="SSF54211">
    <property type="entry name" value="Ribosomal protein S5 domain 2-like"/>
    <property type="match status" value="1"/>
</dbReference>
<feature type="domain" description="Impact N-terminal" evidence="2">
    <location>
        <begin position="21"/>
        <end position="124"/>
    </location>
</feature>
<dbReference type="InterPro" id="IPR020569">
    <property type="entry name" value="UPF0029_Impact_CS"/>
</dbReference>
<dbReference type="PANTHER" id="PTHR16301:SF20">
    <property type="entry name" value="IMPACT FAMILY MEMBER YIGZ"/>
    <property type="match status" value="1"/>
</dbReference>
<dbReference type="InterPro" id="IPR023582">
    <property type="entry name" value="Impact"/>
</dbReference>
<evidence type="ECO:0000256" key="1">
    <source>
        <dbReference type="ARBA" id="ARBA00007665"/>
    </source>
</evidence>
<dbReference type="InterPro" id="IPR020568">
    <property type="entry name" value="Ribosomal_Su5_D2-typ_SF"/>
</dbReference>
<organism evidence="4 5">
    <name type="scientific">Kroppenstedtia eburnea</name>
    <dbReference type="NCBI Taxonomy" id="714067"/>
    <lineage>
        <taxon>Bacteria</taxon>
        <taxon>Bacillati</taxon>
        <taxon>Bacillota</taxon>
        <taxon>Bacilli</taxon>
        <taxon>Bacillales</taxon>
        <taxon>Thermoactinomycetaceae</taxon>
        <taxon>Kroppenstedtia</taxon>
    </lineage>
</organism>
<evidence type="ECO:0000313" key="4">
    <source>
        <dbReference type="EMBL" id="SIS51584.1"/>
    </source>
</evidence>
<dbReference type="Pfam" id="PF01205">
    <property type="entry name" value="Impact_N"/>
    <property type="match status" value="1"/>
</dbReference>
<protein>
    <submittedName>
        <fullName evidence="4">Uncharacterized protein, YigZ family</fullName>
    </submittedName>
</protein>
<dbReference type="NCBIfam" id="TIGR00257">
    <property type="entry name" value="IMPACT_YIGZ"/>
    <property type="match status" value="1"/>
</dbReference>
<dbReference type="AlphaFoldDB" id="A0A1N7JQS2"/>
<dbReference type="InterPro" id="IPR035647">
    <property type="entry name" value="EFG_III/V"/>
</dbReference>
<dbReference type="GO" id="GO:0006446">
    <property type="term" value="P:regulation of translational initiation"/>
    <property type="evidence" value="ECO:0007669"/>
    <property type="project" value="TreeGrafter"/>
</dbReference>
<feature type="domain" description="UPF0029" evidence="3">
    <location>
        <begin position="142"/>
        <end position="197"/>
    </location>
</feature>
<sequence length="212" mass="23373">MQKPSRYFTVKGAGQAEIHIQKSQFISRVNRVETEEEAVAWITEISKRHWDATHNCYAYSVLGESKTEKSSDDGEPAGTAGRPILEVIKARELVNTAVVVTRYFGGIKLGAGGLVRAYSQSASTGLDAAGTLNWVLHSQVEITVDYPAMGKVEHALRSMEVEVESPRFDEQVHWRIWVPVGQETSIAELVAELTSGRGRVTVQGAEHRPLEV</sequence>
<dbReference type="PANTHER" id="PTHR16301">
    <property type="entry name" value="IMPACT-RELATED"/>
    <property type="match status" value="1"/>
</dbReference>
<gene>
    <name evidence="4" type="ORF">SAMN05421790_102257</name>
</gene>
<accession>A0A1N7JQS2</accession>
<proteinExistence type="inferred from homology"/>
<dbReference type="SUPFAM" id="SSF54980">
    <property type="entry name" value="EF-G C-terminal domain-like"/>
    <property type="match status" value="1"/>
</dbReference>
<dbReference type="InterPro" id="IPR036956">
    <property type="entry name" value="Impact_N_sf"/>
</dbReference>
<evidence type="ECO:0000259" key="2">
    <source>
        <dbReference type="Pfam" id="PF01205"/>
    </source>
</evidence>
<dbReference type="InterPro" id="IPR001498">
    <property type="entry name" value="Impact_N"/>
</dbReference>
<dbReference type="Gene3D" id="3.30.230.30">
    <property type="entry name" value="Impact, N-terminal domain"/>
    <property type="match status" value="1"/>
</dbReference>